<keyword evidence="2" id="KW-1185">Reference proteome</keyword>
<dbReference type="Proteomes" id="UP001642484">
    <property type="component" value="Unassembled WGS sequence"/>
</dbReference>
<accession>A0ABP0HBF0</accession>
<comment type="caution">
    <text evidence="1">The sequence shown here is derived from an EMBL/GenBank/DDBJ whole genome shotgun (WGS) entry which is preliminary data.</text>
</comment>
<evidence type="ECO:0000313" key="2">
    <source>
        <dbReference type="Proteomes" id="UP001642484"/>
    </source>
</evidence>
<dbReference type="EMBL" id="CAXAMN010000181">
    <property type="protein sequence ID" value="CAK8986826.1"/>
    <property type="molecule type" value="Genomic_DNA"/>
</dbReference>
<organism evidence="1 2">
    <name type="scientific">Durusdinium trenchii</name>
    <dbReference type="NCBI Taxonomy" id="1381693"/>
    <lineage>
        <taxon>Eukaryota</taxon>
        <taxon>Sar</taxon>
        <taxon>Alveolata</taxon>
        <taxon>Dinophyceae</taxon>
        <taxon>Suessiales</taxon>
        <taxon>Symbiodiniaceae</taxon>
        <taxon>Durusdinium</taxon>
    </lineage>
</organism>
<dbReference type="Gene3D" id="3.30.200.20">
    <property type="entry name" value="Phosphorylase Kinase, domain 1"/>
    <property type="match status" value="1"/>
</dbReference>
<proteinExistence type="predicted"/>
<protein>
    <submittedName>
        <fullName evidence="1">Uncharacterized protein</fullName>
    </submittedName>
</protein>
<reference evidence="1 2" key="1">
    <citation type="submission" date="2024-02" db="EMBL/GenBank/DDBJ databases">
        <authorList>
            <person name="Chen Y."/>
            <person name="Shah S."/>
            <person name="Dougan E. K."/>
            <person name="Thang M."/>
            <person name="Chan C."/>
        </authorList>
    </citation>
    <scope>NUCLEOTIDE SEQUENCE [LARGE SCALE GENOMIC DNA]</scope>
</reference>
<sequence>MHEHSGGYGGGMGINSTSLSDLLAPTIRERKPSKMGLDVMGGYRRDSAVHLGDLPGDTPECCEPHEPTPHNSSIAGDNVGMVREESCSNLFDDLIQTEDTQPDKSEFEDKYALVGNGPLGEGTFGLVWRCTPKGKLKEVREDKEFAAKIVRKAPSRLVAAHALCSRDARRIAASALAEIQEREFPRSPAMLLFPARSRRFWKSVHEKSPGDWRRSVQWTFQQKAMRRQLLRRHQRPWTSPPSRSPGFVKNKLTGRCRRSFSTAWLRPGAPDPEAVEKCVQSSKFAWSGFVDAAKAAWIGGTQLLTYGELLPAGTQKALAV</sequence>
<gene>
    <name evidence="1" type="ORF">CCMP2556_LOCUS641</name>
</gene>
<name>A0ABP0HBF0_9DINO</name>
<evidence type="ECO:0000313" key="1">
    <source>
        <dbReference type="EMBL" id="CAK8986826.1"/>
    </source>
</evidence>